<reference evidence="2" key="1">
    <citation type="submission" date="2021-10" db="EMBL/GenBank/DDBJ databases">
        <title>De novo Genome Assembly of Clathrus columnatus (Basidiomycota, Fungi) Using Illumina and Nanopore Sequence Data.</title>
        <authorList>
            <person name="Ogiso-Tanaka E."/>
            <person name="Itagaki H."/>
            <person name="Hosoya T."/>
            <person name="Hosaka K."/>
        </authorList>
    </citation>
    <scope>NUCLEOTIDE SEQUENCE</scope>
    <source>
        <strain evidence="2">MO-923</strain>
    </source>
</reference>
<organism evidence="2 3">
    <name type="scientific">Clathrus columnatus</name>
    <dbReference type="NCBI Taxonomy" id="1419009"/>
    <lineage>
        <taxon>Eukaryota</taxon>
        <taxon>Fungi</taxon>
        <taxon>Dikarya</taxon>
        <taxon>Basidiomycota</taxon>
        <taxon>Agaricomycotina</taxon>
        <taxon>Agaricomycetes</taxon>
        <taxon>Phallomycetidae</taxon>
        <taxon>Phallales</taxon>
        <taxon>Clathraceae</taxon>
        <taxon>Clathrus</taxon>
    </lineage>
</organism>
<sequence length="322" mass="34647">MGTLAYVGIQGLLVARAYSLSQSFRGKWFVIGLSALSYLSGVVLSIYESAAFPGFNLAQGCLSIATDSTVFAITTYQLWGTFTLQQDLKQDTSTSITALLFKQGVFRYCFVLLFTLTNTVLSSGVITTELSIAFTFLQEALSAILLCGFSLHLRRRNKPKIEEVNVQTLSWSFHGVQTAFRQVHDTITAELGEFDTMSTYSLELDPLETGSLQTEILPALAPAPNQMDLEAAIVIDGPMPATAQLSPGEFPWAVPGVSPHDPSPSGSGIQVLEPSMNNSTAASNIAETQSLIQEIQDGTTLSYAIISTLSVYFSSSTPALVV</sequence>
<dbReference type="AlphaFoldDB" id="A0AAV5AAG1"/>
<keyword evidence="1" id="KW-0472">Membrane</keyword>
<accession>A0AAV5AAG1</accession>
<evidence type="ECO:0000256" key="1">
    <source>
        <dbReference type="SAM" id="Phobius"/>
    </source>
</evidence>
<evidence type="ECO:0008006" key="4">
    <source>
        <dbReference type="Google" id="ProtNLM"/>
    </source>
</evidence>
<keyword evidence="3" id="KW-1185">Reference proteome</keyword>
<feature type="transmembrane region" description="Helical" evidence="1">
    <location>
        <begin position="132"/>
        <end position="151"/>
    </location>
</feature>
<dbReference type="Proteomes" id="UP001050691">
    <property type="component" value="Unassembled WGS sequence"/>
</dbReference>
<comment type="caution">
    <text evidence="2">The sequence shown here is derived from an EMBL/GenBank/DDBJ whole genome shotgun (WGS) entry which is preliminary data.</text>
</comment>
<name>A0AAV5AAG1_9AGAM</name>
<keyword evidence="1" id="KW-0812">Transmembrane</keyword>
<evidence type="ECO:0000313" key="3">
    <source>
        <dbReference type="Proteomes" id="UP001050691"/>
    </source>
</evidence>
<gene>
    <name evidence="2" type="ORF">Clacol_004799</name>
</gene>
<keyword evidence="1" id="KW-1133">Transmembrane helix</keyword>
<feature type="transmembrane region" description="Helical" evidence="1">
    <location>
        <begin position="105"/>
        <end position="126"/>
    </location>
</feature>
<proteinExistence type="predicted"/>
<feature type="transmembrane region" description="Helical" evidence="1">
    <location>
        <begin position="29"/>
        <end position="47"/>
    </location>
</feature>
<evidence type="ECO:0000313" key="2">
    <source>
        <dbReference type="EMBL" id="GJJ10572.1"/>
    </source>
</evidence>
<dbReference type="EMBL" id="BPWL01000005">
    <property type="protein sequence ID" value="GJJ10572.1"/>
    <property type="molecule type" value="Genomic_DNA"/>
</dbReference>
<protein>
    <recommendedName>
        <fullName evidence="4">Transmembrane protein</fullName>
    </recommendedName>
</protein>